<gene>
    <name evidence="2" type="ORF">SETIT_9G448000v2</name>
</gene>
<dbReference type="AlphaFoldDB" id="A0A368SSK6"/>
<evidence type="ECO:0008006" key="3">
    <source>
        <dbReference type="Google" id="ProtNLM"/>
    </source>
</evidence>
<protein>
    <recommendedName>
        <fullName evidence="3">F-box associated domain-containing protein</fullName>
    </recommendedName>
</protein>
<dbReference type="PANTHER" id="PTHR34591:SF21">
    <property type="entry name" value="F-BOX DOMAIN CONTAINING PROTEIN, EXPRESSED"/>
    <property type="match status" value="1"/>
</dbReference>
<organism evidence="2">
    <name type="scientific">Setaria italica</name>
    <name type="common">Foxtail millet</name>
    <name type="synonym">Panicum italicum</name>
    <dbReference type="NCBI Taxonomy" id="4555"/>
    <lineage>
        <taxon>Eukaryota</taxon>
        <taxon>Viridiplantae</taxon>
        <taxon>Streptophyta</taxon>
        <taxon>Embryophyta</taxon>
        <taxon>Tracheophyta</taxon>
        <taxon>Spermatophyta</taxon>
        <taxon>Magnoliopsida</taxon>
        <taxon>Liliopsida</taxon>
        <taxon>Poales</taxon>
        <taxon>Poaceae</taxon>
        <taxon>PACMAD clade</taxon>
        <taxon>Panicoideae</taxon>
        <taxon>Panicodae</taxon>
        <taxon>Paniceae</taxon>
        <taxon>Cenchrinae</taxon>
        <taxon>Setaria</taxon>
    </lineage>
</organism>
<dbReference type="STRING" id="4555.A0A368SSK6"/>
<evidence type="ECO:0000256" key="1">
    <source>
        <dbReference type="SAM" id="MobiDB-lite"/>
    </source>
</evidence>
<reference evidence="2" key="2">
    <citation type="submission" date="2015-07" db="EMBL/GenBank/DDBJ databases">
        <authorList>
            <person name="Noorani M."/>
        </authorList>
    </citation>
    <scope>NUCLEOTIDE SEQUENCE</scope>
    <source>
        <strain evidence="2">Yugu1</strain>
    </source>
</reference>
<accession>A0A368SSK6</accession>
<feature type="region of interest" description="Disordered" evidence="1">
    <location>
        <begin position="360"/>
        <end position="434"/>
    </location>
</feature>
<proteinExistence type="predicted"/>
<dbReference type="EMBL" id="CM003536">
    <property type="protein sequence ID" value="RCV45364.1"/>
    <property type="molecule type" value="Genomic_DNA"/>
</dbReference>
<dbReference type="PANTHER" id="PTHR34591">
    <property type="entry name" value="OS03G0653100 PROTEIN-RELATED"/>
    <property type="match status" value="1"/>
</dbReference>
<evidence type="ECO:0000313" key="2">
    <source>
        <dbReference type="EMBL" id="RCV45364.1"/>
    </source>
</evidence>
<sequence>MEAETALPVPDDALAEILGRLPLRLQGVARPRRRRPRLRGIFINYTDYGEPLLLARPSPGGFPRISGDLSYVPGFGHSYTHFINHCNGLLLCYGEFGYDDYYVVNPATRRWESFSSPRVNVNGRGDHAAYLVFDPAVSPHCEVFWIPYLSRPEEAVRPENVPAATFSLSGLFSLAMEGTDEEEEVLEELARPVPPPSMEQGLFPTRKLSLLARSRLGKPYDPYGLMEWPQSPCTLHVFSSRTRRWEERSFVREGEPVGMAKDARWDHFCVQYGVYWQGTLYVHCPGGFVMRFSLKLGKYRVIKTPEDIGERHAQRYLGRSIGLSAAVAGRCARGHEINGGGLEPGATEAAVVDRMLCQTNPRTTTSMPAPPRQQGSCLGEDAGARDEEEQGVRGAPEGFSSGEAVESGRRQACGYSPPAPAAANDSGRSAAPRTCETANRTLPVLAGEAGESPSEWNSGDVSLGFAGRGRLGHVL</sequence>
<feature type="region of interest" description="Disordered" evidence="1">
    <location>
        <begin position="446"/>
        <end position="465"/>
    </location>
</feature>
<reference evidence="2" key="1">
    <citation type="journal article" date="2012" name="Nat. Biotechnol.">
        <title>Reference genome sequence of the model plant Setaria.</title>
        <authorList>
            <person name="Bennetzen J.L."/>
            <person name="Schmutz J."/>
            <person name="Wang H."/>
            <person name="Percifield R."/>
            <person name="Hawkins J."/>
            <person name="Pontaroli A.C."/>
            <person name="Estep M."/>
            <person name="Feng L."/>
            <person name="Vaughn J.N."/>
            <person name="Grimwood J."/>
            <person name="Jenkins J."/>
            <person name="Barry K."/>
            <person name="Lindquist E."/>
            <person name="Hellsten U."/>
            <person name="Deshpande S."/>
            <person name="Wang X."/>
            <person name="Wu X."/>
            <person name="Mitros T."/>
            <person name="Triplett J."/>
            <person name="Yang X."/>
            <person name="Ye C.Y."/>
            <person name="Mauro-Herrera M."/>
            <person name="Wang L."/>
            <person name="Li P."/>
            <person name="Sharma M."/>
            <person name="Sharma R."/>
            <person name="Ronald P.C."/>
            <person name="Panaud O."/>
            <person name="Kellogg E.A."/>
            <person name="Brutnell T.P."/>
            <person name="Doust A.N."/>
            <person name="Tuskan G.A."/>
            <person name="Rokhsar D."/>
            <person name="Devos K.M."/>
        </authorList>
    </citation>
    <scope>NUCLEOTIDE SEQUENCE [LARGE SCALE GENOMIC DNA]</scope>
    <source>
        <strain evidence="2">Yugu1</strain>
    </source>
</reference>
<name>A0A368SSK6_SETIT</name>